<dbReference type="EMBL" id="PIFK01000086">
    <property type="protein sequence ID" value="PTP20214.1"/>
    <property type="molecule type" value="Genomic_DNA"/>
</dbReference>
<reference evidence="1 2" key="1">
    <citation type="submission" date="2017-11" db="EMBL/GenBank/DDBJ databases">
        <title>Population delineation of vibrios coincides with oyster pathogenicity.</title>
        <authorList>
            <person name="Bruto M."/>
            <person name="Labreuche Y."/>
            <person name="James A."/>
            <person name="Piel D."/>
            <person name="Chenivesse S."/>
            <person name="Petton B."/>
            <person name="Polz M.F."/>
            <person name="Le Roux F."/>
        </authorList>
    </citation>
    <scope>NUCLEOTIDE SEQUENCE [LARGE SCALE GENOMIC DNA]</scope>
    <source>
        <strain evidence="1 2">FF_144</strain>
    </source>
</reference>
<gene>
    <name evidence="1" type="ORF">CWO07_24190</name>
</gene>
<dbReference type="Pfam" id="PF23899">
    <property type="entry name" value="SU10_portal"/>
    <property type="match status" value="1"/>
</dbReference>
<dbReference type="AlphaFoldDB" id="A0A2T5EJA3"/>
<dbReference type="Proteomes" id="UP000244197">
    <property type="component" value="Unassembled WGS sequence"/>
</dbReference>
<comment type="caution">
    <text evidence="1">The sequence shown here is derived from an EMBL/GenBank/DDBJ whole genome shotgun (WGS) entry which is preliminary data.</text>
</comment>
<name>A0A2T5EJA3_VIBSP</name>
<dbReference type="InterPro" id="IPR056909">
    <property type="entry name" value="SU10_portal"/>
</dbReference>
<evidence type="ECO:0000313" key="2">
    <source>
        <dbReference type="Proteomes" id="UP000244197"/>
    </source>
</evidence>
<sequence>MKLDLNNKKLKSALDEFKSFVQHSFHNAYFSREERIEDWQKAWEYYRCIEAKNKGATDAYVEPVLREVVDSIKPSMLAVFCENQSQAVAFKPQSKFVTSEVADAVNKGINDIFLRENNGYKQMSDAILEALVTGDAYGKVYVCDEDITDTVNIENWMPVELLMLILEEYPDTDIEQFEQRTKKGVKEFKTDGEAELLKVVTKVKGDYIPFGEVYVDPIATNIDEARYLCHRTIHTKGELFDRFGIDAKTAKSTHDSDKSDVEAMIDKIESADTITGINESNTSNLKLETLKAHASKEDYYTSSIDPMEVSVYLYEHWIYSSLLDKDGKTCFYQVYSVDSEGNSILEINEVDSGKHPFVKGEVMSLPDSLWGISLYSLCKKDQDVLTRLNSQIMRNGDDANYRRYTALKGQYDQRTLVDNRPGGVVEVNSLGAVDVFPYHPLPTATNDLYNKISENVNQIKGNALSPELGSNLNNVAASTVAMAVDNMEMQDKTFSKAFALSYVKPMFEKMYKLIKSENIALEDGDSVVNGDSLPSRAEFVIDVNTPNDNARIAGQHMNMLNAINSLPEDMRSEFTSVEHIYNMMSDVYSAMGVEPSKYIPDPADKPEPTPEEQVIADAIQQGQLEIQQIKLNKERAEVRKLGADVVKTEVETMKLLQDVDRDKEKNAIDAIKNDGEQALDGRQLDQQAALAQMDKRQALVTGEPVDIMHHTTNKV</sequence>
<evidence type="ECO:0008006" key="3">
    <source>
        <dbReference type="Google" id="ProtNLM"/>
    </source>
</evidence>
<protein>
    <recommendedName>
        <fullName evidence="3">Portal protein</fullName>
    </recommendedName>
</protein>
<dbReference type="RefSeq" id="WP_108188379.1">
    <property type="nucleotide sequence ID" value="NZ_PIFK01000086.1"/>
</dbReference>
<evidence type="ECO:0000313" key="1">
    <source>
        <dbReference type="EMBL" id="PTP20214.1"/>
    </source>
</evidence>
<organism evidence="1 2">
    <name type="scientific">Vibrio splendidus</name>
    <dbReference type="NCBI Taxonomy" id="29497"/>
    <lineage>
        <taxon>Bacteria</taxon>
        <taxon>Pseudomonadati</taxon>
        <taxon>Pseudomonadota</taxon>
        <taxon>Gammaproteobacteria</taxon>
        <taxon>Vibrionales</taxon>
        <taxon>Vibrionaceae</taxon>
        <taxon>Vibrio</taxon>
    </lineage>
</organism>
<proteinExistence type="predicted"/>
<accession>A0A2T5EJA3</accession>